<protein>
    <submittedName>
        <fullName evidence="1">Uncharacterized protein</fullName>
    </submittedName>
</protein>
<name>A0A1H6IWZ5_9EURY</name>
<sequence>MTDSGDIDSDELAEELTDEVLTEFSRLLGRDLSDEISDSGLQTAYKEAEQFIEEVDTILEPNMDEAELRQFMLEEYNQILARLLGLDDVEVDSLEGLRTIFGTIDSVMENIRFQIETLGHPEYYDTVEELVGLVIEAENSNQHLEAIIGSLDDVGERKLQRIFVRLDQDMELILENPDIESETTATDYLRMYERCCEQFKTLSPFVIYSTNVITEESGDIENRLNDNLDTLINMCSARQRLELFARQFDNDIRNAIAHDDFLVDPVDKSVEFPTDGETVVWSYTQIREQVVEARCAVLSLFVFPFLLQHRENVRALNEILQEPGVD</sequence>
<evidence type="ECO:0000313" key="1">
    <source>
        <dbReference type="EMBL" id="SEH53698.1"/>
    </source>
</evidence>
<dbReference type="RefSeq" id="WP_092817104.1">
    <property type="nucleotide sequence ID" value="NZ_FNWU01000005.1"/>
</dbReference>
<accession>A0A1H6IWZ5</accession>
<keyword evidence="2" id="KW-1185">Reference proteome</keyword>
<dbReference type="OrthoDB" id="381717at2157"/>
<dbReference type="AlphaFoldDB" id="A0A1H6IWZ5"/>
<evidence type="ECO:0000313" key="2">
    <source>
        <dbReference type="Proteomes" id="UP000199215"/>
    </source>
</evidence>
<dbReference type="STRING" id="1267564.SAMN05192561_10587"/>
<proteinExistence type="predicted"/>
<dbReference type="EMBL" id="FNWU01000005">
    <property type="protein sequence ID" value="SEH53698.1"/>
    <property type="molecule type" value="Genomic_DNA"/>
</dbReference>
<dbReference type="Proteomes" id="UP000199215">
    <property type="component" value="Unassembled WGS sequence"/>
</dbReference>
<organism evidence="1 2">
    <name type="scientific">Halopenitus malekzadehii</name>
    <dbReference type="NCBI Taxonomy" id="1267564"/>
    <lineage>
        <taxon>Archaea</taxon>
        <taxon>Methanobacteriati</taxon>
        <taxon>Methanobacteriota</taxon>
        <taxon>Stenosarchaea group</taxon>
        <taxon>Halobacteria</taxon>
        <taxon>Halobacteriales</taxon>
        <taxon>Haloferacaceae</taxon>
        <taxon>Halopenitus</taxon>
    </lineage>
</organism>
<gene>
    <name evidence="1" type="ORF">SAMN05192561_10587</name>
</gene>
<reference evidence="1 2" key="1">
    <citation type="submission" date="2016-10" db="EMBL/GenBank/DDBJ databases">
        <authorList>
            <person name="de Groot N.N."/>
        </authorList>
    </citation>
    <scope>NUCLEOTIDE SEQUENCE [LARGE SCALE GENOMIC DNA]</scope>
    <source>
        <strain evidence="1 2">IBRC-M10418</strain>
    </source>
</reference>